<gene>
    <name evidence="1" type="ordered locus">COPRO5265_1295</name>
</gene>
<sequence length="179" mass="20962">MKDIKPIIDSFRRANGLDFSFVSDDVFSGYKTAYGTYDVTINKLFVNVNLLENAPVYKVLFYLYHEMRHALQYAHPEQLDKEIRESLPYVLLYNGICFRLLDNAWVECKLDGDEDYFTQAYLSFPYKLDANSFAHSMVKATLSESKELNDLYTSWLPNNKIPFHKLAELFKTIDKQIKI</sequence>
<dbReference type="KEGG" id="cpo:COPRO5265_1295"/>
<organism evidence="1 2">
    <name type="scientific">Coprothermobacter proteolyticus (strain ATCC 35245 / DSM 5265 / OCM 4 / BT)</name>
    <dbReference type="NCBI Taxonomy" id="309798"/>
    <lineage>
        <taxon>Bacteria</taxon>
        <taxon>Pseudomonadati</taxon>
        <taxon>Coprothermobacterota</taxon>
        <taxon>Coprothermobacteria</taxon>
        <taxon>Coprothermobacterales</taxon>
        <taxon>Coprothermobacteraceae</taxon>
        <taxon>Coprothermobacter</taxon>
    </lineage>
</organism>
<evidence type="ECO:0000313" key="2">
    <source>
        <dbReference type="Proteomes" id="UP000001732"/>
    </source>
</evidence>
<name>B5Y9Z9_COPPD</name>
<keyword evidence="2" id="KW-1185">Reference proteome</keyword>
<reference evidence="1 2" key="2">
    <citation type="journal article" date="2014" name="Genome Announc.">
        <title>Complete Genome Sequence of Coprothermobacter proteolyticus DSM 5265.</title>
        <authorList>
            <person name="Alexiev A."/>
            <person name="Coil D.A."/>
            <person name="Badger J.H."/>
            <person name="Enticknap J."/>
            <person name="Ward N."/>
            <person name="Robb F.T."/>
            <person name="Eisen J.A."/>
        </authorList>
    </citation>
    <scope>NUCLEOTIDE SEQUENCE [LARGE SCALE GENOMIC DNA]</scope>
    <source>
        <strain evidence="2">ATCC 35245 / DSM 5265 / OCM 4 / BT</strain>
    </source>
</reference>
<dbReference type="AlphaFoldDB" id="B5Y9Z9"/>
<dbReference type="HOGENOM" id="CLU_1501054_0_0_9"/>
<reference evidence="2" key="1">
    <citation type="submission" date="2008-08" db="EMBL/GenBank/DDBJ databases">
        <title>The complete genome sequence of Coprothermobacter proteolyticus strain ATCC 5245 / DSM 5265 / BT.</title>
        <authorList>
            <person name="Dodson R.J."/>
            <person name="Durkin A.S."/>
            <person name="Wu M."/>
            <person name="Eisen J."/>
            <person name="Sutton G."/>
        </authorList>
    </citation>
    <scope>NUCLEOTIDE SEQUENCE [LARGE SCALE GENOMIC DNA]</scope>
    <source>
        <strain evidence="2">ATCC 35245 / DSM 5265 / OCM 4 / BT</strain>
    </source>
</reference>
<accession>B5Y9Z9</accession>
<dbReference type="OrthoDB" id="1862776at2"/>
<protein>
    <submittedName>
        <fullName evidence="1">Uncharacterized protein</fullName>
    </submittedName>
</protein>
<evidence type="ECO:0000313" key="1">
    <source>
        <dbReference type="EMBL" id="ACI16913.1"/>
    </source>
</evidence>
<dbReference type="eggNOG" id="ENOG5032JIH">
    <property type="taxonomic scope" value="Bacteria"/>
</dbReference>
<dbReference type="EMBL" id="CP001145">
    <property type="protein sequence ID" value="ACI16913.1"/>
    <property type="molecule type" value="Genomic_DNA"/>
</dbReference>
<dbReference type="Proteomes" id="UP000001732">
    <property type="component" value="Chromosome"/>
</dbReference>
<dbReference type="RefSeq" id="WP_012543565.1">
    <property type="nucleotide sequence ID" value="NC_011295.1"/>
</dbReference>
<proteinExistence type="predicted"/>